<organism evidence="2 3">
    <name type="scientific">Deinococcus lacus</name>
    <dbReference type="NCBI Taxonomy" id="392561"/>
    <lineage>
        <taxon>Bacteria</taxon>
        <taxon>Thermotogati</taxon>
        <taxon>Deinococcota</taxon>
        <taxon>Deinococci</taxon>
        <taxon>Deinococcales</taxon>
        <taxon>Deinococcaceae</taxon>
        <taxon>Deinococcus</taxon>
    </lineage>
</organism>
<gene>
    <name evidence="2" type="ORF">ACFP81_06205</name>
</gene>
<keyword evidence="3" id="KW-1185">Reference proteome</keyword>
<comment type="caution">
    <text evidence="2">The sequence shown here is derived from an EMBL/GenBank/DDBJ whole genome shotgun (WGS) entry which is preliminary data.</text>
</comment>
<dbReference type="Proteomes" id="UP001596297">
    <property type="component" value="Unassembled WGS sequence"/>
</dbReference>
<accession>A0ABW1YBI0</accession>
<dbReference type="InterPro" id="IPR002716">
    <property type="entry name" value="PIN_dom"/>
</dbReference>
<evidence type="ECO:0000313" key="3">
    <source>
        <dbReference type="Proteomes" id="UP001596297"/>
    </source>
</evidence>
<dbReference type="InterPro" id="IPR029060">
    <property type="entry name" value="PIN-like_dom_sf"/>
</dbReference>
<dbReference type="NCBIfam" id="TIGR00305">
    <property type="entry name" value="putative toxin-antitoxin system toxin component, PIN family"/>
    <property type="match status" value="1"/>
</dbReference>
<reference evidence="3" key="1">
    <citation type="journal article" date="2019" name="Int. J. Syst. Evol. Microbiol.">
        <title>The Global Catalogue of Microorganisms (GCM) 10K type strain sequencing project: providing services to taxonomists for standard genome sequencing and annotation.</title>
        <authorList>
            <consortium name="The Broad Institute Genomics Platform"/>
            <consortium name="The Broad Institute Genome Sequencing Center for Infectious Disease"/>
            <person name="Wu L."/>
            <person name="Ma J."/>
        </authorList>
    </citation>
    <scope>NUCLEOTIDE SEQUENCE [LARGE SCALE GENOMIC DNA]</scope>
    <source>
        <strain evidence="3">CGMCC 1.15772</strain>
    </source>
</reference>
<sequence>MNAVLDTNVLYAALRSNRGASFAVLQALRAERFQMALSVALCLEYEDVLLRDPLPIPAEAVQDILDYLVSASLKPPLSFHWQPQLRDPKDELVLELAVNGQCPYIVTFNVRDFAGCERFGIQAVTPAQFLALLGGTP</sequence>
<feature type="domain" description="PIN" evidence="1">
    <location>
        <begin position="3"/>
        <end position="111"/>
    </location>
</feature>
<dbReference type="EMBL" id="JBHSWD010000001">
    <property type="protein sequence ID" value="MFC6591641.1"/>
    <property type="molecule type" value="Genomic_DNA"/>
</dbReference>
<dbReference type="InterPro" id="IPR002850">
    <property type="entry name" value="PIN_toxin-like"/>
</dbReference>
<dbReference type="PANTHER" id="PTHR34610:SF3">
    <property type="entry name" value="SSL7007 PROTEIN"/>
    <property type="match status" value="1"/>
</dbReference>
<protein>
    <submittedName>
        <fullName evidence="2">Toxin-antitoxin system toxin component, PIN family</fullName>
    </submittedName>
</protein>
<evidence type="ECO:0000259" key="1">
    <source>
        <dbReference type="Pfam" id="PF13470"/>
    </source>
</evidence>
<dbReference type="Pfam" id="PF13470">
    <property type="entry name" value="PIN_3"/>
    <property type="match status" value="1"/>
</dbReference>
<proteinExistence type="predicted"/>
<dbReference type="RefSeq" id="WP_380082644.1">
    <property type="nucleotide sequence ID" value="NZ_JBHSWD010000001.1"/>
</dbReference>
<dbReference type="PANTHER" id="PTHR34610">
    <property type="entry name" value="SSL7007 PROTEIN"/>
    <property type="match status" value="1"/>
</dbReference>
<evidence type="ECO:0000313" key="2">
    <source>
        <dbReference type="EMBL" id="MFC6591641.1"/>
    </source>
</evidence>
<dbReference type="SUPFAM" id="SSF88723">
    <property type="entry name" value="PIN domain-like"/>
    <property type="match status" value="1"/>
</dbReference>
<name>A0ABW1YBI0_9DEIO</name>